<evidence type="ECO:0000256" key="5">
    <source>
        <dbReference type="ARBA" id="ARBA00022729"/>
    </source>
</evidence>
<dbReference type="PROSITE" id="PS00477">
    <property type="entry name" value="ALPHA_2_MACROGLOBULIN"/>
    <property type="match status" value="1"/>
</dbReference>
<dbReference type="SUPFAM" id="SSF81296">
    <property type="entry name" value="E set domains"/>
    <property type="match status" value="1"/>
</dbReference>
<evidence type="ECO:0000256" key="1">
    <source>
        <dbReference type="ARBA" id="ARBA00004613"/>
    </source>
</evidence>
<comment type="similarity">
    <text evidence="2">Belongs to the protease inhibitor I39 (alpha-2-macroglobulin) family.</text>
</comment>
<dbReference type="Gene3D" id="2.60.40.690">
    <property type="entry name" value="Alpha-macroglobulin, receptor-binding domain"/>
    <property type="match status" value="1"/>
</dbReference>
<dbReference type="GO" id="GO:0007399">
    <property type="term" value="P:nervous system development"/>
    <property type="evidence" value="ECO:0007669"/>
    <property type="project" value="UniProtKB-ARBA"/>
</dbReference>
<accession>A0A8C5B239</accession>
<keyword evidence="3" id="KW-0964">Secreted</keyword>
<keyword evidence="4" id="KW-0646">Protease inhibitor</keyword>
<dbReference type="InterPro" id="IPR040839">
    <property type="entry name" value="MG4"/>
</dbReference>
<dbReference type="Gene3D" id="2.60.40.1930">
    <property type="match status" value="2"/>
</dbReference>
<dbReference type="SUPFAM" id="SSF48239">
    <property type="entry name" value="Terpenoid cyclases/Protein prenyltransferases"/>
    <property type="match status" value="1"/>
</dbReference>
<dbReference type="GO" id="GO:0004867">
    <property type="term" value="F:serine-type endopeptidase inhibitor activity"/>
    <property type="evidence" value="ECO:0007669"/>
    <property type="project" value="UniProtKB-KW"/>
</dbReference>
<dbReference type="InterPro" id="IPR009048">
    <property type="entry name" value="A-macroglobulin_rcpt-bd"/>
</dbReference>
<evidence type="ECO:0000256" key="8">
    <source>
        <dbReference type="ARBA" id="ARBA00023180"/>
    </source>
</evidence>
<feature type="domain" description="Alpha-macroglobulin receptor-binding" evidence="12">
    <location>
        <begin position="1230"/>
        <end position="1318"/>
    </location>
</feature>
<sequence>MAPILLCVLVWTAFAWSPTRAHLNETIYAVTVSSRVTGGASETLCAHVLSPPEPLALRVTLEAQSGSTVILEKTVSTDYYGCSTFQVPIVTSSMVATVNVTIQGESAVMSKKTKVLIAPPAFLHLIVTDKPLYKPGQTVQFRIVSMDAGFIPFNELVRDDPNRNRIAQWLDRTAVSGILDLSHPMSPEAAQGPYTITAWTEKGESTSRSFDIKEYGLPPTATNTHTRAHTYTYGKPVLGSIKVVVCRESQGHFSWHYSEKQEDICVTSQLQTDRTGCATHFIRVSEFGPRVKMYRDMFDVTAEMEEYGTGVVIQASGQTPFSVNVRELTFENVADNTAYKPGIPFEGKVMDICHEPSNSIYIYIQYVCTSYNLTLLTQDNGMASFSLDTSLWKNSVVLTASSRPKEEQQSFVHGERLPAYPSAVLTMGPFYSKSKSFVKISANGHKSLCEGESQVGAQYIIQGEELRPGQEELPFYYTVSQRCKHFTQTLQRFALFIKKTCNLEIYPYAQVVVYTLMPSGEVLADNKDFPVDQCFENKVNLEFSADRELPGGEASFRLESQPGSLCSVRAVDQSILLLQPDQELSVFNKLPVQKLSGFSYRVEDREPDRCSQPWEEMEESTAKDDVYSVFKVRYESLFDVVTLSICRDSGSVSVVKTLPDTITSWRAQAFCTSSSLGFGLSRDTALVAFQPFFVSLTLPYSVVRGEVFTLRATVFNYLPSCIMVGLSLSNSSHFSLRECADCQYTMCVCAEESRVFQWEVSPSSLGEVTLEVRAEALHTEQLCGNEVAPPPTVGRVDTVVRKLLVEVRFTLMDAEKNISLLLPDLFVAGSARASFSVLGDLMGRAMKNLDKLLAMPYGCGEQNMILFAPNIYILNYLTSTAQLTHAIKERATRFLESGYQRELTYRHDDGSYSAFGKSDASGNTWLTAFVMKSFGGAKPYIFIDPKLIEDSRTWLLSHRRQDGCITSVGKLFHNGMKGGVSDDVSLTAYITAALLELDAVSADPMVSGCLQCLRVAVAGKLENMYTTALLSYTFTLAGDQQTRAALLTPLTISALLGGTRHWKRTEASETVLDSLEVEMTAYVLLAVLSGPPVPGFDLDYASSITRWLIQQQNPYGGFASTQDTVVALQALARYGAATYSSEGACVVGLSSLGGASWQFTVDQSTRLLYQEQALDRLPGDYRITAQGQGCVQAQVGPPGAGLCTGTGLCPGPGLCFLPVLLRYQGRREETNMVIINLKLLSGYGLQQSTLQEVSLDSSVKRVDFEEGYINIYLDGLKKEVLRSYSVTLEEEEAVRNLRPAVVKVYDYYQTSDEAVADYSSPCAERKYTQFNHAQLKLAKVPA</sequence>
<evidence type="ECO:0000313" key="13">
    <source>
        <dbReference type="Ensembl" id="ENSGMOP00000040735.1"/>
    </source>
</evidence>
<evidence type="ECO:0000259" key="10">
    <source>
        <dbReference type="SMART" id="SM01359"/>
    </source>
</evidence>
<dbReference type="Pfam" id="PF00207">
    <property type="entry name" value="A2M"/>
    <property type="match status" value="1"/>
</dbReference>
<feature type="signal peptide" evidence="9">
    <location>
        <begin position="1"/>
        <end position="21"/>
    </location>
</feature>
<evidence type="ECO:0000256" key="6">
    <source>
        <dbReference type="ARBA" id="ARBA00022900"/>
    </source>
</evidence>
<evidence type="ECO:0000259" key="11">
    <source>
        <dbReference type="SMART" id="SM01360"/>
    </source>
</evidence>
<keyword evidence="14" id="KW-1185">Reference proteome</keyword>
<dbReference type="InterPro" id="IPR014756">
    <property type="entry name" value="Ig_E-set"/>
</dbReference>
<evidence type="ECO:0000256" key="3">
    <source>
        <dbReference type="ARBA" id="ARBA00022525"/>
    </source>
</evidence>
<feature type="domain" description="Alpha-2-macroglobulin" evidence="11">
    <location>
        <begin position="636"/>
        <end position="728"/>
    </location>
</feature>
<dbReference type="SMART" id="SM01419">
    <property type="entry name" value="Thiol-ester_cl"/>
    <property type="match status" value="1"/>
</dbReference>
<dbReference type="PANTHER" id="PTHR11412">
    <property type="entry name" value="MACROGLOBULIN / COMPLEMENT"/>
    <property type="match status" value="1"/>
</dbReference>
<dbReference type="Proteomes" id="UP000694546">
    <property type="component" value="Chromosome 16"/>
</dbReference>
<feature type="domain" description="Alpha-2-macroglobulin bait region" evidence="10">
    <location>
        <begin position="438"/>
        <end position="578"/>
    </location>
</feature>
<dbReference type="Pfam" id="PF07678">
    <property type="entry name" value="TED_complement"/>
    <property type="match status" value="1"/>
</dbReference>
<dbReference type="Gene3D" id="1.50.10.20">
    <property type="match status" value="1"/>
</dbReference>
<dbReference type="InterPro" id="IPR011626">
    <property type="entry name" value="Alpha-macroglobulin_TED"/>
</dbReference>
<dbReference type="InterPro" id="IPR047565">
    <property type="entry name" value="Alpha-macroglob_thiol-ester_cl"/>
</dbReference>
<proteinExistence type="inferred from homology"/>
<dbReference type="SUPFAM" id="SSF49410">
    <property type="entry name" value="Alpha-macroglobulin receptor domain"/>
    <property type="match status" value="1"/>
</dbReference>
<evidence type="ECO:0000259" key="12">
    <source>
        <dbReference type="SMART" id="SM01361"/>
    </source>
</evidence>
<evidence type="ECO:0000313" key="14">
    <source>
        <dbReference type="Proteomes" id="UP000694546"/>
    </source>
</evidence>
<dbReference type="SMART" id="SM01361">
    <property type="entry name" value="A2M_recep"/>
    <property type="match status" value="1"/>
</dbReference>
<dbReference type="Gene3D" id="2.60.40.10">
    <property type="entry name" value="Immunoglobulins"/>
    <property type="match status" value="2"/>
</dbReference>
<dbReference type="SMART" id="SM01359">
    <property type="entry name" value="A2M_N_2"/>
    <property type="match status" value="1"/>
</dbReference>
<dbReference type="InterPro" id="IPR002890">
    <property type="entry name" value="MG2"/>
</dbReference>
<dbReference type="CDD" id="cd02897">
    <property type="entry name" value="A2M_2"/>
    <property type="match status" value="1"/>
</dbReference>
<feature type="chain" id="PRO_5045900800" description="Alpha-2-macroglobulin-like protein 1" evidence="9">
    <location>
        <begin position="22"/>
        <end position="1342"/>
    </location>
</feature>
<reference evidence="13" key="1">
    <citation type="submission" date="2025-08" db="UniProtKB">
        <authorList>
            <consortium name="Ensembl"/>
        </authorList>
    </citation>
    <scope>IDENTIFICATION</scope>
</reference>
<dbReference type="InterPro" id="IPR001599">
    <property type="entry name" value="Macroglobln_a2"/>
</dbReference>
<keyword evidence="7" id="KW-1015">Disulfide bond</keyword>
<dbReference type="InterPro" id="IPR008930">
    <property type="entry name" value="Terpenoid_cyclase/PrenylTrfase"/>
</dbReference>
<protein>
    <recommendedName>
        <fullName evidence="15">Alpha-2-macroglobulin-like protein 1</fullName>
    </recommendedName>
</protein>
<evidence type="ECO:0000256" key="7">
    <source>
        <dbReference type="ARBA" id="ARBA00023157"/>
    </source>
</evidence>
<dbReference type="Ensembl" id="ENSGMOT00000051054.1">
    <property type="protein sequence ID" value="ENSGMOP00000040735.1"/>
    <property type="gene ID" value="ENSGMOG00000028563.1"/>
</dbReference>
<keyword evidence="6" id="KW-0722">Serine protease inhibitor</keyword>
<evidence type="ECO:0000256" key="4">
    <source>
        <dbReference type="ARBA" id="ARBA00022690"/>
    </source>
</evidence>
<keyword evidence="8" id="KW-0325">Glycoprotein</keyword>
<reference evidence="13" key="2">
    <citation type="submission" date="2025-09" db="UniProtKB">
        <authorList>
            <consortium name="Ensembl"/>
        </authorList>
    </citation>
    <scope>IDENTIFICATION</scope>
</reference>
<keyword evidence="5 9" id="KW-0732">Signal</keyword>
<evidence type="ECO:0000256" key="9">
    <source>
        <dbReference type="SAM" id="SignalP"/>
    </source>
</evidence>
<dbReference type="Pfam" id="PF17789">
    <property type="entry name" value="MG4"/>
    <property type="match status" value="1"/>
</dbReference>
<dbReference type="GO" id="GO:0005615">
    <property type="term" value="C:extracellular space"/>
    <property type="evidence" value="ECO:0007669"/>
    <property type="project" value="InterPro"/>
</dbReference>
<dbReference type="SMART" id="SM01360">
    <property type="entry name" value="A2M"/>
    <property type="match status" value="1"/>
</dbReference>
<dbReference type="Gene3D" id="2.60.120.1540">
    <property type="match status" value="1"/>
</dbReference>
<name>A0A8C5B239_GADMO</name>
<dbReference type="Gene3D" id="2.20.130.20">
    <property type="match status" value="1"/>
</dbReference>
<dbReference type="GeneTree" id="ENSGT00940000154904"/>
<dbReference type="InterPro" id="IPR013783">
    <property type="entry name" value="Ig-like_fold"/>
</dbReference>
<dbReference type="Pfam" id="PF17791">
    <property type="entry name" value="MG3"/>
    <property type="match status" value="1"/>
</dbReference>
<dbReference type="InterPro" id="IPR019742">
    <property type="entry name" value="MacrogloblnA2_CS"/>
</dbReference>
<organism evidence="13 14">
    <name type="scientific">Gadus morhua</name>
    <name type="common">Atlantic cod</name>
    <dbReference type="NCBI Taxonomy" id="8049"/>
    <lineage>
        <taxon>Eukaryota</taxon>
        <taxon>Metazoa</taxon>
        <taxon>Chordata</taxon>
        <taxon>Craniata</taxon>
        <taxon>Vertebrata</taxon>
        <taxon>Euteleostomi</taxon>
        <taxon>Actinopterygii</taxon>
        <taxon>Neopterygii</taxon>
        <taxon>Teleostei</taxon>
        <taxon>Neoteleostei</taxon>
        <taxon>Acanthomorphata</taxon>
        <taxon>Zeiogadaria</taxon>
        <taxon>Gadariae</taxon>
        <taxon>Gadiformes</taxon>
        <taxon>Gadoidei</taxon>
        <taxon>Gadidae</taxon>
        <taxon>Gadus</taxon>
    </lineage>
</organism>
<dbReference type="InterPro" id="IPR036595">
    <property type="entry name" value="A-macroglobulin_rcpt-bd_sf"/>
</dbReference>
<dbReference type="Pfam" id="PF07703">
    <property type="entry name" value="A2M_BRD"/>
    <property type="match status" value="1"/>
</dbReference>
<dbReference type="InterPro" id="IPR041813">
    <property type="entry name" value="A2M_TED"/>
</dbReference>
<comment type="subcellular location">
    <subcellularLocation>
        <location evidence="1">Secreted</location>
    </subcellularLocation>
</comment>
<dbReference type="InterPro" id="IPR041555">
    <property type="entry name" value="MG3"/>
</dbReference>
<dbReference type="Pfam" id="PF07677">
    <property type="entry name" value="A2M_recep"/>
    <property type="match status" value="1"/>
</dbReference>
<dbReference type="PANTHER" id="PTHR11412:SF160">
    <property type="entry name" value="ALPHA-2-MACROGLOBULIN-LIKE PROTEIN 1"/>
    <property type="match status" value="1"/>
</dbReference>
<dbReference type="InterPro" id="IPR050473">
    <property type="entry name" value="A2M/Complement_sys"/>
</dbReference>
<evidence type="ECO:0000256" key="2">
    <source>
        <dbReference type="ARBA" id="ARBA00010952"/>
    </source>
</evidence>
<dbReference type="InterPro" id="IPR011625">
    <property type="entry name" value="A2M_N_BRD"/>
</dbReference>
<dbReference type="Pfam" id="PF01835">
    <property type="entry name" value="MG2"/>
    <property type="match status" value="1"/>
</dbReference>
<evidence type="ECO:0008006" key="15">
    <source>
        <dbReference type="Google" id="ProtNLM"/>
    </source>
</evidence>